<feature type="compositionally biased region" description="Basic and acidic residues" evidence="1">
    <location>
        <begin position="491"/>
        <end position="519"/>
    </location>
</feature>
<sequence length="812" mass="83566">MPTGVLLPPIKGTPVAAGTGGGGGGSVAATAKPTKASSSGCLSAFDDDTRTSKADPVEEYSSSSSSSAFFLHSTRDREKGPLETSTGSESRGHPASAFHPSSPVSTHARTSSSTFSTSSPTRTFRPPRSGSLSLAERFTGGRGGGGGDSTVMHHGGPFQTAAVPRNPSQLPPLPSAFKRAQPSPSNGEGGRGAGNSSSSSSDPSPSALESSPSPLPSGQEGGETAGRPPGVGGRAGHRRVHSGPAVQQQQLQRRGDGGGAGAPNLMKLSGSSPLLPILPSSSSRLNDVTSPLSGCSGTGSRTNSNSGAAASRQGSGVLSPCSDGREDSTHSPPYKERHVAYQVKEARNLSHLSDAPNYSNPPTPSSSSKPKEKYQGGRPGSNAWRPGSLLGNILATGGVTSKMRTGTPNVPATPLGTEASGSSLALSREVSEQVAALLEAQREDEGFQNESRAETVRDPPPPLEMEDGGRLRTSEIENENEASPAKVFSTEGERERRAGSPKGREKSPLRTRRSEKDNDQTDGSVSAAAAYTSSNGRQERENHQGGSPHSVFRQDGITESQSSAVPPRRGSALSTTRRNSVSEGRQRREEALHGPVDDDLGRGKQLEVQPETASRPSTVKRRVRFSLAAGTGDAPRILKVAGPVIGGTQKFQHPLRKVRSSAWGGPGTLQSFSLEFADLSSDSEEDSGGEGRERLRQTEGGEGRMPSRSPGGAGGSTVHKRAGLTPGFALKKSATSSFPVEVGMPTSVVRRGSVAGAFPSSRGAGGPAGGGAGASIGKGEYAFRRGSVGVSPVGPSLPRDLRLQSLPPVVPR</sequence>
<feature type="compositionally biased region" description="Basic and acidic residues" evidence="1">
    <location>
        <begin position="323"/>
        <end position="348"/>
    </location>
</feature>
<gene>
    <name evidence="2" type="ORF">Cvel_10976</name>
</gene>
<organism evidence="2">
    <name type="scientific">Chromera velia CCMP2878</name>
    <dbReference type="NCBI Taxonomy" id="1169474"/>
    <lineage>
        <taxon>Eukaryota</taxon>
        <taxon>Sar</taxon>
        <taxon>Alveolata</taxon>
        <taxon>Colpodellida</taxon>
        <taxon>Chromeraceae</taxon>
        <taxon>Chromera</taxon>
    </lineage>
</organism>
<evidence type="ECO:0000256" key="1">
    <source>
        <dbReference type="SAM" id="MobiDB-lite"/>
    </source>
</evidence>
<dbReference type="AlphaFoldDB" id="A0A0G4I4R1"/>
<dbReference type="VEuPathDB" id="CryptoDB:Cvel_10976"/>
<feature type="region of interest" description="Disordered" evidence="1">
    <location>
        <begin position="674"/>
        <end position="724"/>
    </location>
</feature>
<name>A0A0G4I4R1_9ALVE</name>
<feature type="compositionally biased region" description="Low complexity" evidence="1">
    <location>
        <begin position="194"/>
        <end position="218"/>
    </location>
</feature>
<accession>A0A0G4I4R1</accession>
<evidence type="ECO:0000313" key="2">
    <source>
        <dbReference type="EMBL" id="CEM51958.1"/>
    </source>
</evidence>
<feature type="compositionally biased region" description="Polar residues" evidence="1">
    <location>
        <begin position="572"/>
        <end position="583"/>
    </location>
</feature>
<feature type="region of interest" description="Disordered" evidence="1">
    <location>
        <begin position="790"/>
        <end position="812"/>
    </location>
</feature>
<feature type="compositionally biased region" description="Gly residues" evidence="1">
    <location>
        <begin position="219"/>
        <end position="234"/>
    </location>
</feature>
<feature type="region of interest" description="Disordered" evidence="1">
    <location>
        <begin position="1"/>
        <end position="622"/>
    </location>
</feature>
<feature type="compositionally biased region" description="Basic and acidic residues" evidence="1">
    <location>
        <begin position="47"/>
        <end position="56"/>
    </location>
</feature>
<reference evidence="2" key="1">
    <citation type="submission" date="2014-11" db="EMBL/GenBank/DDBJ databases">
        <authorList>
            <person name="Otto D Thomas"/>
            <person name="Naeem Raeece"/>
        </authorList>
    </citation>
    <scope>NUCLEOTIDE SEQUENCE</scope>
</reference>
<feature type="compositionally biased region" description="Basic and acidic residues" evidence="1">
    <location>
        <begin position="689"/>
        <end position="702"/>
    </location>
</feature>
<feature type="compositionally biased region" description="Basic and acidic residues" evidence="1">
    <location>
        <begin position="584"/>
        <end position="605"/>
    </location>
</feature>
<proteinExistence type="predicted"/>
<feature type="compositionally biased region" description="Polar residues" evidence="1">
    <location>
        <begin position="398"/>
        <end position="410"/>
    </location>
</feature>
<protein>
    <submittedName>
        <fullName evidence="2">Uncharacterized protein</fullName>
    </submittedName>
</protein>
<dbReference type="EMBL" id="CDMZ01005101">
    <property type="protein sequence ID" value="CEM51958.1"/>
    <property type="molecule type" value="Genomic_DNA"/>
</dbReference>
<feature type="compositionally biased region" description="Low complexity" evidence="1">
    <location>
        <begin position="27"/>
        <end position="39"/>
    </location>
</feature>
<feature type="compositionally biased region" description="Basic and acidic residues" evidence="1">
    <location>
        <begin position="440"/>
        <end position="457"/>
    </location>
</feature>
<feature type="compositionally biased region" description="Low complexity" evidence="1">
    <location>
        <begin position="109"/>
        <end position="129"/>
    </location>
</feature>
<feature type="compositionally biased region" description="Low complexity" evidence="1">
    <location>
        <begin position="268"/>
        <end position="285"/>
    </location>
</feature>
<feature type="compositionally biased region" description="Low complexity" evidence="1">
    <location>
        <begin position="293"/>
        <end position="307"/>
    </location>
</feature>